<evidence type="ECO:0000256" key="1">
    <source>
        <dbReference type="SAM" id="MobiDB-lite"/>
    </source>
</evidence>
<keyword evidence="2" id="KW-0812">Transmembrane</keyword>
<comment type="caution">
    <text evidence="3">The sequence shown here is derived from an EMBL/GenBank/DDBJ whole genome shotgun (WGS) entry which is preliminary data.</text>
</comment>
<reference evidence="3 4" key="1">
    <citation type="submission" date="2018-03" db="EMBL/GenBank/DDBJ databases">
        <title>Genome assembly of novel Miniimonas species PCH200.</title>
        <authorList>
            <person name="Thakur V."/>
            <person name="Kumar V."/>
            <person name="Singh D."/>
        </authorList>
    </citation>
    <scope>NUCLEOTIDE SEQUENCE [LARGE SCALE GENOMIC DNA]</scope>
    <source>
        <strain evidence="3 4">PCH200</strain>
    </source>
</reference>
<dbReference type="Proteomes" id="UP000245166">
    <property type="component" value="Unassembled WGS sequence"/>
</dbReference>
<evidence type="ECO:0000313" key="4">
    <source>
        <dbReference type="Proteomes" id="UP000245166"/>
    </source>
</evidence>
<sequence length="143" mass="14913">MAHGFDDWSDWSAGASSTPSSASSSPDPGWSGDPQAAARPTLAAARPPVLWLWLALASGLLGGALALALGQSIVIAVATWVVAGPTAFALLSQFTSRDTRLRSAPLYVAPTWVPLLYRATVVVALLGIACAAWRIADWAGRTW</sequence>
<feature type="region of interest" description="Disordered" evidence="1">
    <location>
        <begin position="1"/>
        <end position="38"/>
    </location>
</feature>
<dbReference type="EMBL" id="PYHR01000002">
    <property type="protein sequence ID" value="PWD51207.1"/>
    <property type="molecule type" value="Genomic_DNA"/>
</dbReference>
<accession>A0A2U1ZW37</accession>
<feature type="compositionally biased region" description="Low complexity" evidence="1">
    <location>
        <begin position="10"/>
        <end position="38"/>
    </location>
</feature>
<organism evidence="3 4">
    <name type="scientific">Serinibacter arcticus</name>
    <dbReference type="NCBI Taxonomy" id="1655435"/>
    <lineage>
        <taxon>Bacteria</taxon>
        <taxon>Bacillati</taxon>
        <taxon>Actinomycetota</taxon>
        <taxon>Actinomycetes</taxon>
        <taxon>Micrococcales</taxon>
        <taxon>Beutenbergiaceae</taxon>
        <taxon>Serinibacter</taxon>
    </lineage>
</organism>
<keyword evidence="2" id="KW-1133">Transmembrane helix</keyword>
<keyword evidence="2" id="KW-0472">Membrane</keyword>
<name>A0A2U1ZW37_9MICO</name>
<feature type="transmembrane region" description="Helical" evidence="2">
    <location>
        <begin position="115"/>
        <end position="136"/>
    </location>
</feature>
<dbReference type="AlphaFoldDB" id="A0A2U1ZW37"/>
<evidence type="ECO:0000256" key="2">
    <source>
        <dbReference type="SAM" id="Phobius"/>
    </source>
</evidence>
<proteinExistence type="predicted"/>
<keyword evidence="4" id="KW-1185">Reference proteome</keyword>
<dbReference type="RefSeq" id="WP_109229588.1">
    <property type="nucleotide sequence ID" value="NZ_PYHR01000002.1"/>
</dbReference>
<evidence type="ECO:0000313" key="3">
    <source>
        <dbReference type="EMBL" id="PWD51207.1"/>
    </source>
</evidence>
<dbReference type="OrthoDB" id="4382218at2"/>
<gene>
    <name evidence="3" type="ORF">C8046_11650</name>
</gene>
<feature type="transmembrane region" description="Helical" evidence="2">
    <location>
        <begin position="73"/>
        <end position="94"/>
    </location>
</feature>
<feature type="transmembrane region" description="Helical" evidence="2">
    <location>
        <begin position="49"/>
        <end position="67"/>
    </location>
</feature>
<protein>
    <submittedName>
        <fullName evidence="3">Uncharacterized protein</fullName>
    </submittedName>
</protein>